<dbReference type="Proteomes" id="UP000016658">
    <property type="component" value="Unassembled WGS sequence"/>
</dbReference>
<organism evidence="2 3">
    <name type="scientific">Faecalitalea cylindroides ATCC 27803</name>
    <dbReference type="NCBI Taxonomy" id="649755"/>
    <lineage>
        <taxon>Bacteria</taxon>
        <taxon>Bacillati</taxon>
        <taxon>Bacillota</taxon>
        <taxon>Erysipelotrichia</taxon>
        <taxon>Erysipelotrichales</taxon>
        <taxon>Erysipelotrichaceae</taxon>
        <taxon>Faecalitalea</taxon>
    </lineage>
</organism>
<name>U2PEH5_9FIRM</name>
<evidence type="ECO:0000313" key="3">
    <source>
        <dbReference type="Proteomes" id="UP000016658"/>
    </source>
</evidence>
<keyword evidence="1" id="KW-0812">Transmembrane</keyword>
<evidence type="ECO:0008006" key="4">
    <source>
        <dbReference type="Google" id="ProtNLM"/>
    </source>
</evidence>
<comment type="caution">
    <text evidence="2">The sequence shown here is derived from an EMBL/GenBank/DDBJ whole genome shotgun (WGS) entry which is preliminary data.</text>
</comment>
<feature type="transmembrane region" description="Helical" evidence="1">
    <location>
        <begin position="181"/>
        <end position="200"/>
    </location>
</feature>
<evidence type="ECO:0000313" key="2">
    <source>
        <dbReference type="EMBL" id="ERK42084.1"/>
    </source>
</evidence>
<feature type="transmembrane region" description="Helical" evidence="1">
    <location>
        <begin position="32"/>
        <end position="48"/>
    </location>
</feature>
<proteinExistence type="predicted"/>
<dbReference type="EMBL" id="AWVI01000094">
    <property type="protein sequence ID" value="ERK42084.1"/>
    <property type="molecule type" value="Genomic_DNA"/>
</dbReference>
<gene>
    <name evidence="2" type="ORF">HMPREF0367_01730</name>
</gene>
<feature type="transmembrane region" description="Helical" evidence="1">
    <location>
        <begin position="118"/>
        <end position="140"/>
    </location>
</feature>
<sequence length="403" mass="47199">MVGIYFTCCSYLLIILFVLGRGFRLRKSKKTSIVEAVLFGIILGFFTIQKQTYLVRMVCMALYFLFILIAFDIDFLIAVITSIFSVLLIATSEWSVMFINANNLMHFFDSSNINSLSYFFALLLGISFFLIYSIFFSKMLEILKNDNYPKSKWLLLCAPLMTFILVLAIPDYFELVKNHQVVTFSMLGLIFSNFIMLYFYTYSIKAIHLDSELTMIKSKQEYLEEKVQLVNQHYTHSFNYLHRFLHECNDLNYFVETKDMDNIAALAKKMGEEAGKEFNMIYSNSLALNTVLQQKNDKIQELNVSIMTTILCDLKDMELSDQIELYEILLNHALDNCKQFDVNDRQIRIVLKEINSNIAIQMISPNQDKEDMVENILKDMIKKYSMRYNRKVEEDKEMILLLL</sequence>
<evidence type="ECO:0000256" key="1">
    <source>
        <dbReference type="SAM" id="Phobius"/>
    </source>
</evidence>
<feature type="transmembrane region" description="Helical" evidence="1">
    <location>
        <begin position="152"/>
        <end position="169"/>
    </location>
</feature>
<reference evidence="2 3" key="1">
    <citation type="submission" date="2013-06" db="EMBL/GenBank/DDBJ databases">
        <authorList>
            <person name="Weinstock G."/>
            <person name="Sodergren E."/>
            <person name="Lobos E.A."/>
            <person name="Fulton L."/>
            <person name="Fulton R."/>
            <person name="Courtney L."/>
            <person name="Fronick C."/>
            <person name="O'Laughlin M."/>
            <person name="Godfrey J."/>
            <person name="Wilson R.M."/>
            <person name="Miner T."/>
            <person name="Farmer C."/>
            <person name="Delehaunty K."/>
            <person name="Cordes M."/>
            <person name="Minx P."/>
            <person name="Tomlinson C."/>
            <person name="Chen J."/>
            <person name="Wollam A."/>
            <person name="Pepin K.H."/>
            <person name="Bhonagiri V."/>
            <person name="Zhang X."/>
            <person name="Warren W."/>
            <person name="Mitreva M."/>
            <person name="Mardis E.R."/>
            <person name="Wilson R.K."/>
        </authorList>
    </citation>
    <scope>NUCLEOTIDE SEQUENCE [LARGE SCALE GENOMIC DNA]</scope>
    <source>
        <strain evidence="2 3">ATCC 27803</strain>
    </source>
</reference>
<protein>
    <recommendedName>
        <fullName evidence="4">Sensor histidine kinase NatK C-terminal domain-containing protein</fullName>
    </recommendedName>
</protein>
<accession>U2PEH5</accession>
<keyword evidence="1" id="KW-0472">Membrane</keyword>
<keyword evidence="1" id="KW-1133">Transmembrane helix</keyword>
<feature type="transmembrane region" description="Helical" evidence="1">
    <location>
        <begin position="60"/>
        <end position="90"/>
    </location>
</feature>
<dbReference type="HOGENOM" id="CLU_682856_0_0_9"/>
<dbReference type="AlphaFoldDB" id="U2PEH5"/>